<dbReference type="NCBIfam" id="NF033922">
    <property type="entry name" value="opr_porin_1"/>
    <property type="match status" value="1"/>
</dbReference>
<evidence type="ECO:0008006" key="4">
    <source>
        <dbReference type="Google" id="ProtNLM"/>
    </source>
</evidence>
<dbReference type="NCBIfam" id="NF033923">
    <property type="entry name" value="opr_proin_2"/>
    <property type="match status" value="1"/>
</dbReference>
<dbReference type="SUPFAM" id="SSF56935">
    <property type="entry name" value="Porins"/>
    <property type="match status" value="1"/>
</dbReference>
<feature type="chain" id="PRO_5046531776" description="Major outer membrane protein" evidence="1">
    <location>
        <begin position="18"/>
        <end position="388"/>
    </location>
</feature>
<dbReference type="InterPro" id="IPR023614">
    <property type="entry name" value="Porin_dom_sf"/>
</dbReference>
<accession>A0ABM8Q6E9</accession>
<keyword evidence="1" id="KW-0732">Signal</keyword>
<sequence>MKKSLALVAVLSCVAMASGSETLEEAFKNGKASGDVSAYYESRHVTKGEKSTYFENTAWAIGSIGLSYESDFYQNFKLGVGFRASAPFYEDDKNFDTGNGKGDSTERIYEKNRYMLSKLFLEYNAYDTVIRVGRQDMKGDWITKINDGVSITNNSIKNLTIDALWTRARGKVQLNEMFRVTKKNENKGIYALGATYKLDMGLAFRGYGMYADDLFSGVGGKVFYDGAINDKTSVGGMLHYAQTSEKKNGVDNGKVFEATTYAKYDNVKFTLGYAQSGKKNGWGSFNKAGDRIVPFEEGDVMYERDAKTFYGMLSTNIEKLSVDVLFGSTSYKLKGGDDKSYRQHELSTWLSYPIMNNLDIFATYDQTFKAQPSYPAMTQVSVGLSYKF</sequence>
<comment type="caution">
    <text evidence="2">The sequence shown here is derived from an EMBL/GenBank/DDBJ whole genome shotgun (WGS) entry which is preliminary data.</text>
</comment>
<organism evidence="2 3">
    <name type="scientific">Campylobacter majalis</name>
    <dbReference type="NCBI Taxonomy" id="2790656"/>
    <lineage>
        <taxon>Bacteria</taxon>
        <taxon>Pseudomonadati</taxon>
        <taxon>Campylobacterota</taxon>
        <taxon>Epsilonproteobacteria</taxon>
        <taxon>Campylobacterales</taxon>
        <taxon>Campylobacteraceae</taxon>
        <taxon>Campylobacter</taxon>
    </lineage>
</organism>
<feature type="signal peptide" evidence="1">
    <location>
        <begin position="1"/>
        <end position="17"/>
    </location>
</feature>
<dbReference type="EMBL" id="CAJHOF010000007">
    <property type="protein sequence ID" value="CAD7288483.1"/>
    <property type="molecule type" value="Genomic_DNA"/>
</dbReference>
<evidence type="ECO:0000256" key="1">
    <source>
        <dbReference type="SAM" id="SignalP"/>
    </source>
</evidence>
<evidence type="ECO:0000313" key="3">
    <source>
        <dbReference type="Proteomes" id="UP000789803"/>
    </source>
</evidence>
<proteinExistence type="predicted"/>
<name>A0ABM8Q6E9_9BACT</name>
<evidence type="ECO:0000313" key="2">
    <source>
        <dbReference type="EMBL" id="CAD7288483.1"/>
    </source>
</evidence>
<protein>
    <recommendedName>
        <fullName evidence="4">Major outer membrane protein</fullName>
    </recommendedName>
</protein>
<dbReference type="Proteomes" id="UP000789803">
    <property type="component" value="Unassembled WGS sequence"/>
</dbReference>
<reference evidence="2 3" key="1">
    <citation type="submission" date="2020-11" db="EMBL/GenBank/DDBJ databases">
        <authorList>
            <person name="Peeters C."/>
        </authorList>
    </citation>
    <scope>NUCLEOTIDE SEQUENCE [LARGE SCALE GENOMIC DNA]</scope>
    <source>
        <strain evidence="2 3">LMG 7974</strain>
    </source>
</reference>
<keyword evidence="3" id="KW-1185">Reference proteome</keyword>
<dbReference type="RefSeq" id="WP_229932828.1">
    <property type="nucleotide sequence ID" value="NZ_CAJHOF010000007.1"/>
</dbReference>
<dbReference type="Gene3D" id="2.40.160.10">
    <property type="entry name" value="Porin"/>
    <property type="match status" value="1"/>
</dbReference>
<gene>
    <name evidence="2" type="ORF">LMG7974_01031</name>
</gene>